<evidence type="ECO:0000259" key="4">
    <source>
        <dbReference type="Pfam" id="PF00582"/>
    </source>
</evidence>
<protein>
    <submittedName>
        <fullName evidence="5">Nucleotide-binding universal stress UspA family protein</fullName>
    </submittedName>
</protein>
<keyword evidence="3" id="KW-0067">ATP-binding</keyword>
<dbReference type="PANTHER" id="PTHR46268">
    <property type="entry name" value="STRESS RESPONSE PROTEIN NHAX"/>
    <property type="match status" value="1"/>
</dbReference>
<dbReference type="PANTHER" id="PTHR46268:SF27">
    <property type="entry name" value="UNIVERSAL STRESS PROTEIN RV2623"/>
    <property type="match status" value="1"/>
</dbReference>
<dbReference type="AlphaFoldDB" id="A0A366E0X0"/>
<evidence type="ECO:0000256" key="3">
    <source>
        <dbReference type="ARBA" id="ARBA00022840"/>
    </source>
</evidence>
<comment type="caution">
    <text evidence="5">The sequence shown here is derived from an EMBL/GenBank/DDBJ whole genome shotgun (WGS) entry which is preliminary data.</text>
</comment>
<evidence type="ECO:0000256" key="1">
    <source>
        <dbReference type="ARBA" id="ARBA00008791"/>
    </source>
</evidence>
<dbReference type="InterPro" id="IPR006015">
    <property type="entry name" value="Universal_stress_UspA"/>
</dbReference>
<comment type="similarity">
    <text evidence="1">Belongs to the universal stress protein A family.</text>
</comment>
<sequence>MSRTRLTFGTPIGDQQHTPGAVIASYASDIDHSERAKTMSTHHDLPVVVGCDGSFPSLDAVRWAAAYAAERKAPLRIVYAIGMAAEFGLRAPYAPVDDEYERAEGEAVLADARVAAESVGEPGLGGDIGTELVRAAAIPALLDRAEHARLVVSGTRGHGAFLRGLLGSTSSALARHARCPVAVVPGPGQDSGPVVVGVDGSRHSALAIEIAFDEAEQHGAELVVVHGWSEVFRYAPRTELQREGELVVSESIAGYGERYPEVKVRRVVVEERPARRLLSEGERARLIVVGSHGRGGFPGMTLGSVAQAVVHGATVPVIVAREPS</sequence>
<name>A0A366E0X0_9NOCA</name>
<dbReference type="EMBL" id="QNRE01000001">
    <property type="protein sequence ID" value="RBO96021.1"/>
    <property type="molecule type" value="Genomic_DNA"/>
</dbReference>
<dbReference type="InterPro" id="IPR014729">
    <property type="entry name" value="Rossmann-like_a/b/a_fold"/>
</dbReference>
<dbReference type="Proteomes" id="UP000252586">
    <property type="component" value="Unassembled WGS sequence"/>
</dbReference>
<feature type="domain" description="UspA" evidence="4">
    <location>
        <begin position="193"/>
        <end position="321"/>
    </location>
</feature>
<dbReference type="PRINTS" id="PR01438">
    <property type="entry name" value="UNVRSLSTRESS"/>
</dbReference>
<keyword evidence="2" id="KW-0547">Nucleotide-binding</keyword>
<feature type="domain" description="UspA" evidence="4">
    <location>
        <begin position="47"/>
        <end position="185"/>
    </location>
</feature>
<dbReference type="Gene3D" id="3.40.50.620">
    <property type="entry name" value="HUPs"/>
    <property type="match status" value="2"/>
</dbReference>
<dbReference type="GO" id="GO:0005524">
    <property type="term" value="F:ATP binding"/>
    <property type="evidence" value="ECO:0007669"/>
    <property type="project" value="UniProtKB-KW"/>
</dbReference>
<organism evidence="5 6">
    <name type="scientific">Nocardia puris</name>
    <dbReference type="NCBI Taxonomy" id="208602"/>
    <lineage>
        <taxon>Bacteria</taxon>
        <taxon>Bacillati</taxon>
        <taxon>Actinomycetota</taxon>
        <taxon>Actinomycetes</taxon>
        <taxon>Mycobacteriales</taxon>
        <taxon>Nocardiaceae</taxon>
        <taxon>Nocardia</taxon>
    </lineage>
</organism>
<dbReference type="InterPro" id="IPR006016">
    <property type="entry name" value="UspA"/>
</dbReference>
<keyword evidence="6" id="KW-1185">Reference proteome</keyword>
<reference evidence="5 6" key="1">
    <citation type="submission" date="2018-06" db="EMBL/GenBank/DDBJ databases">
        <title>Genomic Encyclopedia of Type Strains, Phase IV (KMG-IV): sequencing the most valuable type-strain genomes for metagenomic binning, comparative biology and taxonomic classification.</title>
        <authorList>
            <person name="Goeker M."/>
        </authorList>
    </citation>
    <scope>NUCLEOTIDE SEQUENCE [LARGE SCALE GENOMIC DNA]</scope>
    <source>
        <strain evidence="5 6">DSM 44599</strain>
    </source>
</reference>
<dbReference type="STRING" id="1210090.GCA_001613185_04256"/>
<proteinExistence type="inferred from homology"/>
<dbReference type="SUPFAM" id="SSF52402">
    <property type="entry name" value="Adenine nucleotide alpha hydrolases-like"/>
    <property type="match status" value="2"/>
</dbReference>
<evidence type="ECO:0000256" key="2">
    <source>
        <dbReference type="ARBA" id="ARBA00022741"/>
    </source>
</evidence>
<evidence type="ECO:0000313" key="6">
    <source>
        <dbReference type="Proteomes" id="UP000252586"/>
    </source>
</evidence>
<dbReference type="Pfam" id="PF00582">
    <property type="entry name" value="Usp"/>
    <property type="match status" value="2"/>
</dbReference>
<gene>
    <name evidence="5" type="ORF">DFR74_10132</name>
</gene>
<evidence type="ECO:0000313" key="5">
    <source>
        <dbReference type="EMBL" id="RBO96021.1"/>
    </source>
</evidence>
<accession>A0A366E0X0</accession>